<evidence type="ECO:0000313" key="2">
    <source>
        <dbReference type="EMBL" id="KAF2881199.1"/>
    </source>
</evidence>
<sequence>MRIRRPARLNGIELALVTVLGVVDRTDKFHFTMSAYKTWAAKQRGNPLLLAIAAFGIIGGCYLGYNQIVRPFLKRRKLAEAEAYGNYIYEHEMKRKSQ</sequence>
<gene>
    <name evidence="2" type="ORF">ILUMI_24983</name>
</gene>
<feature type="transmembrane region" description="Helical" evidence="1">
    <location>
        <begin position="49"/>
        <end position="68"/>
    </location>
</feature>
<organism evidence="2 3">
    <name type="scientific">Ignelater luminosus</name>
    <name type="common">Cucubano</name>
    <name type="synonym">Pyrophorus luminosus</name>
    <dbReference type="NCBI Taxonomy" id="2038154"/>
    <lineage>
        <taxon>Eukaryota</taxon>
        <taxon>Metazoa</taxon>
        <taxon>Ecdysozoa</taxon>
        <taxon>Arthropoda</taxon>
        <taxon>Hexapoda</taxon>
        <taxon>Insecta</taxon>
        <taxon>Pterygota</taxon>
        <taxon>Neoptera</taxon>
        <taxon>Endopterygota</taxon>
        <taxon>Coleoptera</taxon>
        <taxon>Polyphaga</taxon>
        <taxon>Elateriformia</taxon>
        <taxon>Elateroidea</taxon>
        <taxon>Elateridae</taxon>
        <taxon>Agrypninae</taxon>
        <taxon>Pyrophorini</taxon>
        <taxon>Ignelater</taxon>
    </lineage>
</organism>
<keyword evidence="1" id="KW-0472">Membrane</keyword>
<keyword evidence="1" id="KW-1133">Transmembrane helix</keyword>
<dbReference type="OrthoDB" id="6764932at2759"/>
<evidence type="ECO:0000313" key="3">
    <source>
        <dbReference type="Proteomes" id="UP000801492"/>
    </source>
</evidence>
<dbReference type="Proteomes" id="UP000801492">
    <property type="component" value="Unassembled WGS sequence"/>
</dbReference>
<reference evidence="2" key="1">
    <citation type="submission" date="2019-08" db="EMBL/GenBank/DDBJ databases">
        <title>The genome of the North American firefly Photinus pyralis.</title>
        <authorList>
            <consortium name="Photinus pyralis genome working group"/>
            <person name="Fallon T.R."/>
            <person name="Sander Lower S.E."/>
            <person name="Weng J.-K."/>
        </authorList>
    </citation>
    <scope>NUCLEOTIDE SEQUENCE</scope>
    <source>
        <strain evidence="2">TRF0915ILg1</strain>
        <tissue evidence="2">Whole body</tissue>
    </source>
</reference>
<accession>A0A8K0C677</accession>
<dbReference type="AlphaFoldDB" id="A0A8K0C677"/>
<dbReference type="EMBL" id="VTPC01090848">
    <property type="protein sequence ID" value="KAF2881199.1"/>
    <property type="molecule type" value="Genomic_DNA"/>
</dbReference>
<keyword evidence="1" id="KW-0812">Transmembrane</keyword>
<comment type="caution">
    <text evidence="2">The sequence shown here is derived from an EMBL/GenBank/DDBJ whole genome shotgun (WGS) entry which is preliminary data.</text>
</comment>
<protein>
    <submittedName>
        <fullName evidence="2">Uncharacterized protein</fullName>
    </submittedName>
</protein>
<keyword evidence="3" id="KW-1185">Reference proteome</keyword>
<evidence type="ECO:0000256" key="1">
    <source>
        <dbReference type="SAM" id="Phobius"/>
    </source>
</evidence>
<proteinExistence type="predicted"/>
<name>A0A8K0C677_IGNLU</name>